<reference evidence="3 4" key="1">
    <citation type="submission" date="2021-02" db="EMBL/GenBank/DDBJ databases">
        <title>Plant Genome Project.</title>
        <authorList>
            <person name="Zhang R.-G."/>
        </authorList>
    </citation>
    <scope>NUCLEOTIDE SEQUENCE [LARGE SCALE GENOMIC DNA]</scope>
    <source>
        <tissue evidence="3">Leaves</tissue>
    </source>
</reference>
<gene>
    <name evidence="3" type="ORF">JRO89_XS08G0061500</name>
</gene>
<sequence length="160" mass="18335">MGGYVGTLCSNLRRHRLRKLIVEGLWKLPKITPTAGIWFQGLKKALFRLTQVIDVLHPSRPNVSKAELKEKLERMYDLKSESSTFVFKFRTHFGGGMSIGFGLIYDYGECKEDGLDTKVEKSRKQLKVRKNRAKKILGVKKSKAGMLPRVGRRSDEKHWG</sequence>
<dbReference type="Pfam" id="PF01282">
    <property type="entry name" value="Ribosomal_S24e"/>
    <property type="match status" value="1"/>
</dbReference>
<dbReference type="InterPro" id="IPR053709">
    <property type="entry name" value="eRP_eS24_sf"/>
</dbReference>
<keyword evidence="4" id="KW-1185">Reference proteome</keyword>
<dbReference type="EMBL" id="JAFEMO010000008">
    <property type="protein sequence ID" value="KAH7566010.1"/>
    <property type="molecule type" value="Genomic_DNA"/>
</dbReference>
<accession>A0ABQ8HNT8</accession>
<dbReference type="InterPro" id="IPR001976">
    <property type="entry name" value="Ribosomal_eS24"/>
</dbReference>
<evidence type="ECO:0000256" key="2">
    <source>
        <dbReference type="ARBA" id="ARBA00023274"/>
    </source>
</evidence>
<dbReference type="InterPro" id="IPR012678">
    <property type="entry name" value="Ribosomal_uL23/eL15/eS24_sf"/>
</dbReference>
<organism evidence="3 4">
    <name type="scientific">Xanthoceras sorbifolium</name>
    <dbReference type="NCBI Taxonomy" id="99658"/>
    <lineage>
        <taxon>Eukaryota</taxon>
        <taxon>Viridiplantae</taxon>
        <taxon>Streptophyta</taxon>
        <taxon>Embryophyta</taxon>
        <taxon>Tracheophyta</taxon>
        <taxon>Spermatophyta</taxon>
        <taxon>Magnoliopsida</taxon>
        <taxon>eudicotyledons</taxon>
        <taxon>Gunneridae</taxon>
        <taxon>Pentapetalae</taxon>
        <taxon>rosids</taxon>
        <taxon>malvids</taxon>
        <taxon>Sapindales</taxon>
        <taxon>Sapindaceae</taxon>
        <taxon>Xanthoceroideae</taxon>
        <taxon>Xanthoceras</taxon>
    </lineage>
</organism>
<dbReference type="Gene3D" id="3.30.70.3370">
    <property type="match status" value="1"/>
</dbReference>
<evidence type="ECO:0000313" key="3">
    <source>
        <dbReference type="EMBL" id="KAH7566010.1"/>
    </source>
</evidence>
<dbReference type="SUPFAM" id="SSF54189">
    <property type="entry name" value="Ribosomal proteins S24e, L23 and L15e"/>
    <property type="match status" value="1"/>
</dbReference>
<evidence type="ECO:0000313" key="4">
    <source>
        <dbReference type="Proteomes" id="UP000827721"/>
    </source>
</evidence>
<comment type="caution">
    <text evidence="3">The sequence shown here is derived from an EMBL/GenBank/DDBJ whole genome shotgun (WGS) entry which is preliminary data.</text>
</comment>
<name>A0ABQ8HNT8_9ROSI</name>
<evidence type="ECO:0008006" key="5">
    <source>
        <dbReference type="Google" id="ProtNLM"/>
    </source>
</evidence>
<protein>
    <recommendedName>
        <fullName evidence="5">40S ribosomal protein S24</fullName>
    </recommendedName>
</protein>
<dbReference type="Proteomes" id="UP000827721">
    <property type="component" value="Unassembled WGS sequence"/>
</dbReference>
<proteinExistence type="predicted"/>
<keyword evidence="2" id="KW-0687">Ribonucleoprotein</keyword>
<evidence type="ECO:0000256" key="1">
    <source>
        <dbReference type="ARBA" id="ARBA00022980"/>
    </source>
</evidence>
<dbReference type="PANTHER" id="PTHR10496">
    <property type="entry name" value="40S RIBOSOMAL PROTEIN S24"/>
    <property type="match status" value="1"/>
</dbReference>
<keyword evidence="1" id="KW-0689">Ribosomal protein</keyword>